<dbReference type="InterPro" id="IPR014712">
    <property type="entry name" value="ANTH_dom_sf"/>
</dbReference>
<feature type="region of interest" description="Disordered" evidence="2">
    <location>
        <begin position="562"/>
        <end position="609"/>
    </location>
</feature>
<feature type="compositionally biased region" description="Low complexity" evidence="2">
    <location>
        <begin position="345"/>
        <end position="356"/>
    </location>
</feature>
<dbReference type="Gene3D" id="1.20.58.150">
    <property type="entry name" value="ANTH domain"/>
    <property type="match status" value="1"/>
</dbReference>
<reference evidence="4" key="1">
    <citation type="submission" date="2014-03" db="EMBL/GenBank/DDBJ databases">
        <authorList>
            <person name="Casaregola S."/>
        </authorList>
    </citation>
    <scope>NUCLEOTIDE SEQUENCE [LARGE SCALE GENOMIC DNA]</scope>
    <source>
        <strain evidence="4">CLIB 918</strain>
    </source>
</reference>
<keyword evidence="5" id="KW-1185">Reference proteome</keyword>
<dbReference type="PANTHER" id="PTHR22951:SF5">
    <property type="entry name" value="PHOSPHATIDYLINOSITOL-BINDING CLATHRIN ASSEMBLY PROTEIN LAP"/>
    <property type="match status" value="1"/>
</dbReference>
<dbReference type="Proteomes" id="UP000242525">
    <property type="component" value="Unassembled WGS sequence"/>
</dbReference>
<feature type="coiled-coil region" evidence="1">
    <location>
        <begin position="641"/>
        <end position="668"/>
    </location>
</feature>
<dbReference type="InterPro" id="IPR045192">
    <property type="entry name" value="AP180-like"/>
</dbReference>
<feature type="compositionally biased region" description="Polar residues" evidence="2">
    <location>
        <begin position="325"/>
        <end position="344"/>
    </location>
</feature>
<dbReference type="GO" id="GO:0000149">
    <property type="term" value="F:SNARE binding"/>
    <property type="evidence" value="ECO:0007669"/>
    <property type="project" value="TreeGrafter"/>
</dbReference>
<feature type="compositionally biased region" description="Basic and acidic residues" evidence="2">
    <location>
        <begin position="589"/>
        <end position="605"/>
    </location>
</feature>
<proteinExistence type="predicted"/>
<dbReference type="SUPFAM" id="SSF48464">
    <property type="entry name" value="ENTH/VHS domain"/>
    <property type="match status" value="1"/>
</dbReference>
<dbReference type="GO" id="GO:0072583">
    <property type="term" value="P:clathrin-dependent endocytosis"/>
    <property type="evidence" value="ECO:0007669"/>
    <property type="project" value="InterPro"/>
</dbReference>
<keyword evidence="1" id="KW-0175">Coiled coil</keyword>
<feature type="region of interest" description="Disordered" evidence="2">
    <location>
        <begin position="441"/>
        <end position="461"/>
    </location>
</feature>
<sequence length="669" mass="75174">MTIKKAIKRATKPKASPIKDKYTTAIAESLTKEKDFATITQLLLPRLNKFSNVYTCLKGHMVFHNLLSLSDYNLWKFLLRSYRGQNCSSIYSPVHPYNTKNHNNDSDPSNGSRMAVKSNRMTNYLPNLIHTLSQNIEVNRLASYYNRYLRERLLHYKHLHIDIITEKINKSSFVDNRDTFSLLDDPGFALDQLQCALQQMKLILECNLSNCTRDLGDLCAQLLNMLAKDLATIFRFVNLALVLVLQNFFTLPKVYAEKVLFIYKEYTQLSLCHDVKTFVKSSQVAGSESMQIPSSLKLDSNSIMSLTRSLETYLYNQSATASDTQSLASTTSNYRRSSKTITPISSMSSLETSTSSHMRKKHRQPKPDLMKELPKPTVIKRSKVPPSIIVPTYNEYIAMRSGKSNLYTITNNNTSNHDTANHNMNNININQLTEQANNTHLNKNDNKVHSSTASNNDKSNKHLNAQASTHRGSQNKHLSVMPEKRNTCSSFVSTQSAELFQVSSTIITKPTTATQIIKITKNRASASPSSTQELLGPQPATILTIPTTPEIPVLLTPVSMMHSPRGVPTTPKTTASADAASVPMTRGSAADKDSSVMTENPRDLELPSDFDMENATMDDWQSLFDSLGDSGVTFSLKFDIATALQRSITRYENEQKKEQQQQELLKQQQ</sequence>
<evidence type="ECO:0000256" key="2">
    <source>
        <dbReference type="SAM" id="MobiDB-lite"/>
    </source>
</evidence>
<evidence type="ECO:0000256" key="1">
    <source>
        <dbReference type="SAM" id="Coils"/>
    </source>
</evidence>
<protein>
    <submittedName>
        <fullName evidence="4">Similar to Saccharomyces cerevisiae YHR161C YAP1801 Protein involved in clathrin cage assembly</fullName>
    </submittedName>
</protein>
<dbReference type="GO" id="GO:0006900">
    <property type="term" value="P:vesicle budding from membrane"/>
    <property type="evidence" value="ECO:0007669"/>
    <property type="project" value="TreeGrafter"/>
</dbReference>
<dbReference type="AlphaFoldDB" id="A0A0J9X9X7"/>
<dbReference type="SUPFAM" id="SSF89009">
    <property type="entry name" value="GAT-like domain"/>
    <property type="match status" value="1"/>
</dbReference>
<dbReference type="GO" id="GO:0048268">
    <property type="term" value="P:clathrin coat assembly"/>
    <property type="evidence" value="ECO:0007669"/>
    <property type="project" value="InterPro"/>
</dbReference>
<dbReference type="EMBL" id="CCBN010000007">
    <property type="protein sequence ID" value="CDO54236.1"/>
    <property type="molecule type" value="Genomic_DNA"/>
</dbReference>
<dbReference type="GO" id="GO:0032050">
    <property type="term" value="F:clathrin heavy chain binding"/>
    <property type="evidence" value="ECO:0007669"/>
    <property type="project" value="TreeGrafter"/>
</dbReference>
<dbReference type="GO" id="GO:0030136">
    <property type="term" value="C:clathrin-coated vesicle"/>
    <property type="evidence" value="ECO:0007669"/>
    <property type="project" value="InterPro"/>
</dbReference>
<comment type="caution">
    <text evidence="4">The sequence shown here is derived from an EMBL/GenBank/DDBJ whole genome shotgun (WGS) entry which is preliminary data.</text>
</comment>
<evidence type="ECO:0000259" key="3">
    <source>
        <dbReference type="Pfam" id="PF07651"/>
    </source>
</evidence>
<feature type="domain" description="AP180 N-terminal homology (ANTH)" evidence="3">
    <location>
        <begin position="127"/>
        <end position="294"/>
    </location>
</feature>
<dbReference type="GO" id="GO:0005545">
    <property type="term" value="F:1-phosphatidylinositol binding"/>
    <property type="evidence" value="ECO:0007669"/>
    <property type="project" value="InterPro"/>
</dbReference>
<dbReference type="Pfam" id="PF07651">
    <property type="entry name" value="ANTH"/>
    <property type="match status" value="2"/>
</dbReference>
<dbReference type="Gene3D" id="1.25.40.90">
    <property type="match status" value="1"/>
</dbReference>
<dbReference type="GO" id="GO:0005546">
    <property type="term" value="F:phosphatidylinositol-4,5-bisphosphate binding"/>
    <property type="evidence" value="ECO:0007669"/>
    <property type="project" value="TreeGrafter"/>
</dbReference>
<feature type="domain" description="AP180 N-terminal homology (ANTH)" evidence="3">
    <location>
        <begin position="3"/>
        <end position="76"/>
    </location>
</feature>
<organism evidence="4 5">
    <name type="scientific">Geotrichum candidum</name>
    <name type="common">Oospora lactis</name>
    <name type="synonym">Dipodascus geotrichum</name>
    <dbReference type="NCBI Taxonomy" id="1173061"/>
    <lineage>
        <taxon>Eukaryota</taxon>
        <taxon>Fungi</taxon>
        <taxon>Dikarya</taxon>
        <taxon>Ascomycota</taxon>
        <taxon>Saccharomycotina</taxon>
        <taxon>Dipodascomycetes</taxon>
        <taxon>Dipodascales</taxon>
        <taxon>Dipodascaceae</taxon>
        <taxon>Geotrichum</taxon>
    </lineage>
</organism>
<feature type="region of interest" description="Disordered" evidence="2">
    <location>
        <begin position="325"/>
        <end position="370"/>
    </location>
</feature>
<dbReference type="STRING" id="1173061.A0A0J9X9X7"/>
<evidence type="ECO:0000313" key="4">
    <source>
        <dbReference type="EMBL" id="CDO54236.1"/>
    </source>
</evidence>
<name>A0A0J9X9X7_GEOCN</name>
<dbReference type="GO" id="GO:0005905">
    <property type="term" value="C:clathrin-coated pit"/>
    <property type="evidence" value="ECO:0007669"/>
    <property type="project" value="TreeGrafter"/>
</dbReference>
<gene>
    <name evidence="4" type="ORF">BN980_GECA07s01374g</name>
</gene>
<dbReference type="InterPro" id="IPR011417">
    <property type="entry name" value="ANTH_dom"/>
</dbReference>
<dbReference type="PANTHER" id="PTHR22951">
    <property type="entry name" value="CLATHRIN ASSEMBLY PROTEIN"/>
    <property type="match status" value="1"/>
</dbReference>
<feature type="compositionally biased region" description="Polar residues" evidence="2">
    <location>
        <begin position="449"/>
        <end position="461"/>
    </location>
</feature>
<evidence type="ECO:0000313" key="5">
    <source>
        <dbReference type="Proteomes" id="UP000242525"/>
    </source>
</evidence>
<accession>A0A0J9X9X7</accession>
<dbReference type="InterPro" id="IPR008942">
    <property type="entry name" value="ENTH_VHS"/>
</dbReference>